<gene>
    <name evidence="13" type="primary">yidC</name>
    <name evidence="17" type="ORF">SAMN05216289_11848</name>
</gene>
<evidence type="ECO:0000259" key="15">
    <source>
        <dbReference type="Pfam" id="PF02096"/>
    </source>
</evidence>
<dbReference type="PANTHER" id="PTHR12428">
    <property type="entry name" value="OXA1"/>
    <property type="match status" value="1"/>
</dbReference>
<organism evidence="17 18">
    <name type="scientific">Dokdonella immobilis</name>
    <dbReference type="NCBI Taxonomy" id="578942"/>
    <lineage>
        <taxon>Bacteria</taxon>
        <taxon>Pseudomonadati</taxon>
        <taxon>Pseudomonadota</taxon>
        <taxon>Gammaproteobacteria</taxon>
        <taxon>Lysobacterales</taxon>
        <taxon>Rhodanobacteraceae</taxon>
        <taxon>Dokdonella</taxon>
    </lineage>
</organism>
<dbReference type="STRING" id="578942.SAMN05216289_11848"/>
<feature type="transmembrane region" description="Helical" evidence="13">
    <location>
        <begin position="406"/>
        <end position="425"/>
    </location>
</feature>
<dbReference type="HAMAP" id="MF_01810">
    <property type="entry name" value="YidC_type1"/>
    <property type="match status" value="1"/>
</dbReference>
<evidence type="ECO:0000256" key="13">
    <source>
        <dbReference type="HAMAP-Rule" id="MF_01810"/>
    </source>
</evidence>
<keyword evidence="18" id="KW-1185">Reference proteome</keyword>
<evidence type="ECO:0000256" key="2">
    <source>
        <dbReference type="ARBA" id="ARBA00010527"/>
    </source>
</evidence>
<dbReference type="GO" id="GO:0015031">
    <property type="term" value="P:protein transport"/>
    <property type="evidence" value="ECO:0007669"/>
    <property type="project" value="UniProtKB-KW"/>
</dbReference>
<evidence type="ECO:0000256" key="10">
    <source>
        <dbReference type="ARBA" id="ARBA00023186"/>
    </source>
</evidence>
<dbReference type="PRINTS" id="PR01900">
    <property type="entry name" value="YIDCPROTEIN"/>
</dbReference>
<protein>
    <recommendedName>
        <fullName evidence="3 13">Membrane protein insertase YidC</fullName>
    </recommendedName>
    <alternativeName>
        <fullName evidence="12 13">Foldase YidC</fullName>
    </alternativeName>
    <alternativeName>
        <fullName evidence="11 13">Membrane integrase YidC</fullName>
    </alternativeName>
    <alternativeName>
        <fullName evidence="13">Membrane protein YidC</fullName>
    </alternativeName>
</protein>
<dbReference type="CDD" id="cd19961">
    <property type="entry name" value="EcYidC-like_peri"/>
    <property type="match status" value="1"/>
</dbReference>
<evidence type="ECO:0000256" key="9">
    <source>
        <dbReference type="ARBA" id="ARBA00023136"/>
    </source>
</evidence>
<evidence type="ECO:0000256" key="5">
    <source>
        <dbReference type="ARBA" id="ARBA00022475"/>
    </source>
</evidence>
<evidence type="ECO:0000256" key="12">
    <source>
        <dbReference type="ARBA" id="ARBA00033342"/>
    </source>
</evidence>
<evidence type="ECO:0000313" key="17">
    <source>
        <dbReference type="EMBL" id="SFN38955.1"/>
    </source>
</evidence>
<comment type="subcellular location">
    <subcellularLocation>
        <location evidence="1">Cell inner membrane</location>
        <topology evidence="1">Multi-pass membrane protein</topology>
    </subcellularLocation>
    <subcellularLocation>
        <location evidence="13">Cell membrane</location>
        <topology evidence="13">Multi-pass membrane protein</topology>
    </subcellularLocation>
</comment>
<dbReference type="AlphaFoldDB" id="A0A1I4YLN3"/>
<dbReference type="GO" id="GO:0051205">
    <property type="term" value="P:protein insertion into membrane"/>
    <property type="evidence" value="ECO:0007669"/>
    <property type="project" value="TreeGrafter"/>
</dbReference>
<feature type="region of interest" description="Disordered" evidence="14">
    <location>
        <begin position="1"/>
        <end position="28"/>
    </location>
</feature>
<dbReference type="InterPro" id="IPR001708">
    <property type="entry name" value="YidC/ALB3/OXA1/COX18"/>
</dbReference>
<keyword evidence="7 13" id="KW-0653">Protein transport</keyword>
<feature type="transmembrane region" description="Helical" evidence="13">
    <location>
        <begin position="516"/>
        <end position="537"/>
    </location>
</feature>
<evidence type="ECO:0000256" key="7">
    <source>
        <dbReference type="ARBA" id="ARBA00022927"/>
    </source>
</evidence>
<keyword evidence="8 13" id="KW-1133">Transmembrane helix</keyword>
<dbReference type="NCBIfam" id="TIGR03592">
    <property type="entry name" value="yidC_oxa1_cterm"/>
    <property type="match status" value="1"/>
</dbReference>
<evidence type="ECO:0000256" key="6">
    <source>
        <dbReference type="ARBA" id="ARBA00022692"/>
    </source>
</evidence>
<dbReference type="Proteomes" id="UP000198575">
    <property type="component" value="Unassembled WGS sequence"/>
</dbReference>
<sequence length="599" mass="65838">MVAAIRPRAPDIPIPPPQPGEPVQESDIPMNNPRTFLLVALFALVYLIWSQWQIDYAPQPATAASTAPQVAAGQTPAPIPSSAEIPQAGPVATTATTQVPPAAAGEAPTTDPVIVQTDLLRVEIDPRGGSVISAELLAYPEQPKQPERVRLLSPEPDSYFVAQSGLVSNTGPAPNHQSLFETASHSYQLADGQNRLEVPLTWRDASGITVTKTFVFERASYVIEQTQKIDNQSAAAWSGNAYRQLQRVPLVIDTSGIKGYTNTARYSFMGAAWYSPEEKFQKLAFDKFGKEPLKKEVTGGWIALLQHYFFAAWIPPATETEQFSSETVATSGPPRYLVRGMSPPISIAAGTSGTLSARLYVGPKLQSTLDDLAPGLAKTADYGIFTVISEPLHWLLSQFHKLTGNWGFAIILLVLLIKAVFFKLSEAQYRSMAKMRKMQPRVAALKERYGDDRQKLNQAMLELYQKEKINPLGGCLPMLVQIPVFLGLYWVLLESVELRQAPFILWIHNLTAPDPYYVLPILNAATMLATQFLTPMTGMDPLQAKMMKFMPLIFSVLFAFFPAGLVLYWTVNGALGLLQQWIITRRIEGAGKPLAAAAK</sequence>
<dbReference type="NCBIfam" id="NF002352">
    <property type="entry name" value="PRK01318.1-3"/>
    <property type="match status" value="1"/>
</dbReference>
<proteinExistence type="inferred from homology"/>
<reference evidence="17 18" key="1">
    <citation type="submission" date="2016-10" db="EMBL/GenBank/DDBJ databases">
        <authorList>
            <person name="de Groot N.N."/>
        </authorList>
    </citation>
    <scope>NUCLEOTIDE SEQUENCE [LARGE SCALE GENOMIC DNA]</scope>
    <source>
        <strain evidence="17 18">CGMCC 1.7659</strain>
    </source>
</reference>
<keyword evidence="9 13" id="KW-0472">Membrane</keyword>
<dbReference type="Gene3D" id="2.70.98.90">
    <property type="match status" value="1"/>
</dbReference>
<comment type="function">
    <text evidence="13">Required for the insertion and/or proper folding and/or complex formation of integral membrane proteins into the membrane. Involved in integration of membrane proteins that insert both dependently and independently of the Sec translocase complex, as well as at least some lipoproteins. Aids folding of multispanning membrane proteins.</text>
</comment>
<keyword evidence="6 13" id="KW-0812">Transmembrane</keyword>
<feature type="domain" description="Membrane insertase YidC/Oxa/ALB C-terminal" evidence="15">
    <location>
        <begin position="406"/>
        <end position="585"/>
    </location>
</feature>
<keyword evidence="5 13" id="KW-1003">Cell membrane</keyword>
<feature type="region of interest" description="Disordered" evidence="14">
    <location>
        <begin position="67"/>
        <end position="86"/>
    </location>
</feature>
<feature type="transmembrane region" description="Helical" evidence="13">
    <location>
        <begin position="469"/>
        <end position="492"/>
    </location>
</feature>
<feature type="transmembrane region" description="Helical" evidence="13">
    <location>
        <begin position="549"/>
        <end position="571"/>
    </location>
</feature>
<evidence type="ECO:0000313" key="18">
    <source>
        <dbReference type="Proteomes" id="UP000198575"/>
    </source>
</evidence>
<evidence type="ECO:0000256" key="14">
    <source>
        <dbReference type="SAM" id="MobiDB-lite"/>
    </source>
</evidence>
<dbReference type="PRINTS" id="PR00701">
    <property type="entry name" value="60KDINNERMP"/>
</dbReference>
<accession>A0A1I4YLN3</accession>
<dbReference type="GO" id="GO:0005886">
    <property type="term" value="C:plasma membrane"/>
    <property type="evidence" value="ECO:0007669"/>
    <property type="project" value="UniProtKB-SubCell"/>
</dbReference>
<feature type="compositionally biased region" description="Pro residues" evidence="14">
    <location>
        <begin position="10"/>
        <end position="20"/>
    </location>
</feature>
<dbReference type="CDD" id="cd20070">
    <property type="entry name" value="5TM_YidC_Alb3"/>
    <property type="match status" value="1"/>
</dbReference>
<comment type="similarity">
    <text evidence="2 13">Belongs to the OXA1/ALB3/YidC family. Type 1 subfamily.</text>
</comment>
<comment type="subunit">
    <text evidence="13">Interacts with the Sec translocase complex via SecD. Specifically interacts with transmembrane segments of nascent integral membrane proteins during membrane integration.</text>
</comment>
<name>A0A1I4YLN3_9GAMM</name>
<evidence type="ECO:0000256" key="1">
    <source>
        <dbReference type="ARBA" id="ARBA00004429"/>
    </source>
</evidence>
<dbReference type="InterPro" id="IPR028053">
    <property type="entry name" value="Membr_insert_YidC_N"/>
</dbReference>
<evidence type="ECO:0000256" key="8">
    <source>
        <dbReference type="ARBA" id="ARBA00022989"/>
    </source>
</evidence>
<dbReference type="InterPro" id="IPR028055">
    <property type="entry name" value="YidC/Oxa/ALB_C"/>
</dbReference>
<evidence type="ECO:0000256" key="4">
    <source>
        <dbReference type="ARBA" id="ARBA00022448"/>
    </source>
</evidence>
<evidence type="ECO:0000256" key="11">
    <source>
        <dbReference type="ARBA" id="ARBA00033245"/>
    </source>
</evidence>
<evidence type="ECO:0000259" key="16">
    <source>
        <dbReference type="Pfam" id="PF14849"/>
    </source>
</evidence>
<dbReference type="GO" id="GO:0032977">
    <property type="term" value="F:membrane insertase activity"/>
    <property type="evidence" value="ECO:0007669"/>
    <property type="project" value="InterPro"/>
</dbReference>
<dbReference type="Pfam" id="PF14849">
    <property type="entry name" value="YidC_periplas"/>
    <property type="match status" value="1"/>
</dbReference>
<dbReference type="InterPro" id="IPR019998">
    <property type="entry name" value="Membr_insert_YidC"/>
</dbReference>
<keyword evidence="4 13" id="KW-0813">Transport</keyword>
<dbReference type="EMBL" id="FOVF01000018">
    <property type="protein sequence ID" value="SFN38955.1"/>
    <property type="molecule type" value="Genomic_DNA"/>
</dbReference>
<feature type="domain" description="Membrane insertase YidC N-terminal" evidence="16">
    <location>
        <begin position="115"/>
        <end position="395"/>
    </location>
</feature>
<dbReference type="InterPro" id="IPR038221">
    <property type="entry name" value="YidC_periplasmic_sf"/>
</dbReference>
<evidence type="ECO:0000256" key="3">
    <source>
        <dbReference type="ARBA" id="ARBA00015325"/>
    </source>
</evidence>
<dbReference type="NCBIfam" id="TIGR03593">
    <property type="entry name" value="yidC_nterm"/>
    <property type="match status" value="1"/>
</dbReference>
<keyword evidence="10 13" id="KW-0143">Chaperone</keyword>
<dbReference type="InterPro" id="IPR047196">
    <property type="entry name" value="YidC_ALB_C"/>
</dbReference>
<dbReference type="Pfam" id="PF02096">
    <property type="entry name" value="60KD_IMP"/>
    <property type="match status" value="1"/>
</dbReference>
<dbReference type="PANTHER" id="PTHR12428:SF65">
    <property type="entry name" value="CYTOCHROME C OXIDASE ASSEMBLY PROTEIN COX18, MITOCHONDRIAL"/>
    <property type="match status" value="1"/>
</dbReference>